<name>A0A499QU73_PYXAD</name>
<dbReference type="AlphaFoldDB" id="A0A499QU73"/>
<organism evidence="2">
    <name type="scientific">Pyxicephalus adspersus</name>
    <name type="common">African bullfrog</name>
    <dbReference type="NCBI Taxonomy" id="30357"/>
    <lineage>
        <taxon>Eukaryota</taxon>
        <taxon>Metazoa</taxon>
        <taxon>Chordata</taxon>
        <taxon>Craniata</taxon>
        <taxon>Vertebrata</taxon>
        <taxon>Euteleostomi</taxon>
        <taxon>Amphibia</taxon>
        <taxon>Batrachia</taxon>
        <taxon>Anura</taxon>
        <taxon>Neobatrachia</taxon>
        <taxon>Ranoidea</taxon>
        <taxon>Pyxicephalidae</taxon>
        <taxon>Pyxicephalinae</taxon>
        <taxon>Pyxicephalus</taxon>
    </lineage>
</organism>
<evidence type="ECO:0000313" key="2">
    <source>
        <dbReference type="EMBL" id="AWH61136.1"/>
    </source>
</evidence>
<proteinExistence type="predicted"/>
<accession>A0A499QU73</accession>
<gene>
    <name evidence="2" type="ORF">maker-92A13-exonerate_protein2genome-gene-0.6</name>
</gene>
<feature type="region of interest" description="Disordered" evidence="1">
    <location>
        <begin position="49"/>
        <end position="74"/>
    </location>
</feature>
<sequence>MHREPCVAHRGGNFPQGDVIMPEPTHSPITDLSPLPLNLCSIWELWSAASQQGPSPDPPRGRTVQSFRLPFGES</sequence>
<protein>
    <submittedName>
        <fullName evidence="2">Uncharacterized protein</fullName>
    </submittedName>
</protein>
<dbReference type="EMBL" id="MH186047">
    <property type="protein sequence ID" value="AWH61136.1"/>
    <property type="molecule type" value="Genomic_DNA"/>
</dbReference>
<feature type="region of interest" description="Disordered" evidence="1">
    <location>
        <begin position="1"/>
        <end position="27"/>
    </location>
</feature>
<reference evidence="2" key="1">
    <citation type="submission" date="2018-04" db="EMBL/GenBank/DDBJ databases">
        <title>BAC sequences from Pyxicephalus adspersus.</title>
        <authorList>
            <person name="Malone J.H."/>
        </authorList>
    </citation>
    <scope>NUCLEOTIDE SEQUENCE</scope>
</reference>
<evidence type="ECO:0000256" key="1">
    <source>
        <dbReference type="SAM" id="MobiDB-lite"/>
    </source>
</evidence>